<keyword evidence="2" id="KW-1185">Reference proteome</keyword>
<accession>A0A9N8YSH4</accession>
<dbReference type="EMBL" id="CAJVPY010000007">
    <property type="protein sequence ID" value="CAG8443542.1"/>
    <property type="molecule type" value="Genomic_DNA"/>
</dbReference>
<dbReference type="Proteomes" id="UP000789405">
    <property type="component" value="Unassembled WGS sequence"/>
</dbReference>
<reference evidence="1" key="1">
    <citation type="submission" date="2021-06" db="EMBL/GenBank/DDBJ databases">
        <authorList>
            <person name="Kallberg Y."/>
            <person name="Tangrot J."/>
            <person name="Rosling A."/>
        </authorList>
    </citation>
    <scope>NUCLEOTIDE SEQUENCE</scope>
    <source>
        <strain evidence="1">MA453B</strain>
    </source>
</reference>
<name>A0A9N8YSH4_9GLOM</name>
<gene>
    <name evidence="1" type="ORF">DERYTH_LOCUS36</name>
</gene>
<dbReference type="AlphaFoldDB" id="A0A9N8YSH4"/>
<protein>
    <submittedName>
        <fullName evidence="1">14348_t:CDS:1</fullName>
    </submittedName>
</protein>
<sequence>MYKIQTNRVFQQCNTVKISETYIGVCLMVYCVLAKDVKPCKQITLKSNPNVDESNIFSELKNNFFLYKLIIYDRAMASKVY</sequence>
<organism evidence="1 2">
    <name type="scientific">Dentiscutata erythropus</name>
    <dbReference type="NCBI Taxonomy" id="1348616"/>
    <lineage>
        <taxon>Eukaryota</taxon>
        <taxon>Fungi</taxon>
        <taxon>Fungi incertae sedis</taxon>
        <taxon>Mucoromycota</taxon>
        <taxon>Glomeromycotina</taxon>
        <taxon>Glomeromycetes</taxon>
        <taxon>Diversisporales</taxon>
        <taxon>Gigasporaceae</taxon>
        <taxon>Dentiscutata</taxon>
    </lineage>
</organism>
<comment type="caution">
    <text evidence="1">The sequence shown here is derived from an EMBL/GenBank/DDBJ whole genome shotgun (WGS) entry which is preliminary data.</text>
</comment>
<proteinExistence type="predicted"/>
<evidence type="ECO:0000313" key="1">
    <source>
        <dbReference type="EMBL" id="CAG8443542.1"/>
    </source>
</evidence>
<evidence type="ECO:0000313" key="2">
    <source>
        <dbReference type="Proteomes" id="UP000789405"/>
    </source>
</evidence>